<organism evidence="2 3">
    <name type="scientific">Leekyejoonella antrihumi</name>
    <dbReference type="NCBI Taxonomy" id="1660198"/>
    <lineage>
        <taxon>Bacteria</taxon>
        <taxon>Bacillati</taxon>
        <taxon>Actinomycetota</taxon>
        <taxon>Actinomycetes</taxon>
        <taxon>Micrococcales</taxon>
        <taxon>Dermacoccaceae</taxon>
        <taxon>Leekyejoonella</taxon>
    </lineage>
</organism>
<gene>
    <name evidence="2" type="ORF">FGL98_17130</name>
</gene>
<evidence type="ECO:0000313" key="3">
    <source>
        <dbReference type="Proteomes" id="UP000320244"/>
    </source>
</evidence>
<evidence type="ECO:0000313" key="2">
    <source>
        <dbReference type="EMBL" id="TWP34442.1"/>
    </source>
</evidence>
<evidence type="ECO:0000256" key="1">
    <source>
        <dbReference type="SAM" id="MobiDB-lite"/>
    </source>
</evidence>
<dbReference type="RefSeq" id="WP_146318698.1">
    <property type="nucleotide sequence ID" value="NZ_VCQV01000027.1"/>
</dbReference>
<dbReference type="EMBL" id="VCQV01000027">
    <property type="protein sequence ID" value="TWP34442.1"/>
    <property type="molecule type" value="Genomic_DNA"/>
</dbReference>
<dbReference type="Proteomes" id="UP000320244">
    <property type="component" value="Unassembled WGS sequence"/>
</dbReference>
<keyword evidence="3" id="KW-1185">Reference proteome</keyword>
<name>A0A563DWX6_9MICO</name>
<accession>A0A563DWX6</accession>
<feature type="compositionally biased region" description="Basic residues" evidence="1">
    <location>
        <begin position="124"/>
        <end position="133"/>
    </location>
</feature>
<reference evidence="2 3" key="2">
    <citation type="submission" date="2019-08" db="EMBL/GenBank/DDBJ databases">
        <title>Jejuicoccus antrihumi gen. nov., sp. nov., a new member of the family Dermacoccaceae isolated from a cave.</title>
        <authorList>
            <person name="Schumann P."/>
            <person name="Kim I.S."/>
        </authorList>
    </citation>
    <scope>NUCLEOTIDE SEQUENCE [LARGE SCALE GENOMIC DNA]</scope>
    <source>
        <strain evidence="2 3">C5-26</strain>
    </source>
</reference>
<feature type="region of interest" description="Disordered" evidence="1">
    <location>
        <begin position="1"/>
        <end position="177"/>
    </location>
</feature>
<sequence>MPETEREDTGPDAGETSQHGYDLAPATAAQRSVEPVGHELRGHQRIGPQPGLDYRGRPGHGCGTEHERAGQARQGDAAGEPACRTDQVRPGNCADRARPHGRGQRGGPGLGPREVSSRIPGLSRRGRCKPHQRRAQEQQAEAALQTASRNTEHGSAAANAVAESQTRPPATAEHEQG</sequence>
<proteinExistence type="predicted"/>
<reference evidence="2 3" key="1">
    <citation type="submission" date="2019-05" db="EMBL/GenBank/DDBJ databases">
        <authorList>
            <person name="Lee S.D."/>
        </authorList>
    </citation>
    <scope>NUCLEOTIDE SEQUENCE [LARGE SCALE GENOMIC DNA]</scope>
    <source>
        <strain evidence="2 3">C5-26</strain>
    </source>
</reference>
<comment type="caution">
    <text evidence="2">The sequence shown here is derived from an EMBL/GenBank/DDBJ whole genome shotgun (WGS) entry which is preliminary data.</text>
</comment>
<dbReference type="AlphaFoldDB" id="A0A563DWX6"/>
<protein>
    <submittedName>
        <fullName evidence="2">Uncharacterized protein</fullName>
    </submittedName>
</protein>